<reference evidence="1" key="1">
    <citation type="submission" date="2022-08" db="UniProtKB">
        <authorList>
            <consortium name="EnsemblMetazoa"/>
        </authorList>
    </citation>
    <scope>IDENTIFICATION</scope>
    <source>
        <strain evidence="1">EBRO</strain>
    </source>
</reference>
<accession>A0A182IYU2</accession>
<dbReference type="AlphaFoldDB" id="A0A182IYU2"/>
<dbReference type="VEuPathDB" id="VectorBase:AATE008120"/>
<protein>
    <submittedName>
        <fullName evidence="1">Uncharacterized protein</fullName>
    </submittedName>
</protein>
<proteinExistence type="predicted"/>
<organism evidence="1">
    <name type="scientific">Anopheles atroparvus</name>
    <name type="common">European mosquito</name>
    <dbReference type="NCBI Taxonomy" id="41427"/>
    <lineage>
        <taxon>Eukaryota</taxon>
        <taxon>Metazoa</taxon>
        <taxon>Ecdysozoa</taxon>
        <taxon>Arthropoda</taxon>
        <taxon>Hexapoda</taxon>
        <taxon>Insecta</taxon>
        <taxon>Pterygota</taxon>
        <taxon>Neoptera</taxon>
        <taxon>Endopterygota</taxon>
        <taxon>Diptera</taxon>
        <taxon>Nematocera</taxon>
        <taxon>Culicoidea</taxon>
        <taxon>Culicidae</taxon>
        <taxon>Anophelinae</taxon>
        <taxon>Anopheles</taxon>
    </lineage>
</organism>
<dbReference type="EnsemblMetazoa" id="AATE008120-RA">
    <property type="protein sequence ID" value="AATE008120-PA.1"/>
    <property type="gene ID" value="AATE008120"/>
</dbReference>
<name>A0A182IYU2_ANOAO</name>
<sequence>MLFWVEKCTRFERTAVCSFGGGGWTGSCALMHIRIWFYIDIRLVATLGVLPVPSTLQPNGIAAFVAFGQLRQRATGGWPGSVALKTAGTRRRPTVVLLLIALYWATSSTAPPLSASSPSLPAVPSSAASFRFIRLIVQFCRLITSSFSYSCCLMRVCSFFRRVSKAISAFSMRESWSSRNFRSHSSSWLTSFRQTMPRPPGVTYGVDDPLISLVGLLTRYRYATKVAHHCSQAASPKLQLFRTLSSSSQCAGQTPLQRPLPLATTAFENLIHLILRRVDEARINREDGATL</sequence>
<dbReference type="PROSITE" id="PS51257">
    <property type="entry name" value="PROKAR_LIPOPROTEIN"/>
    <property type="match status" value="1"/>
</dbReference>
<evidence type="ECO:0000313" key="1">
    <source>
        <dbReference type="EnsemblMetazoa" id="AATE008120-PA.1"/>
    </source>
</evidence>